<evidence type="ECO:0000313" key="4">
    <source>
        <dbReference type="Proteomes" id="UP000095284"/>
    </source>
</evidence>
<dbReference type="InterPro" id="IPR019428">
    <property type="entry name" value="7TM_GPCR_serpentine_rcpt_Str"/>
</dbReference>
<reference evidence="6" key="1">
    <citation type="submission" date="2016-11" db="UniProtKB">
        <authorList>
            <consortium name="WormBaseParasite"/>
        </authorList>
    </citation>
    <scope>IDENTIFICATION</scope>
</reference>
<dbReference type="SUPFAM" id="SSF81321">
    <property type="entry name" value="Family A G protein-coupled receptor-like"/>
    <property type="match status" value="1"/>
</dbReference>
<sequence length="172" mass="19076">MWFSTEDATKESFLDIKKAYGSEVAHVVYTNSTKTILLLRTLLHKGPIVVFYIMLAYFGLRIVRVMAKSSVVSSTAKAQRHVVRVIVLQAIYPAILNVLPIFLVAFLNLFGVTSPLAPYFAAASFQLMPILNTLTIVFLIPSYRRAAISTIRPIASTTTNTVELISSTAYSR</sequence>
<dbReference type="OrthoDB" id="5820288at2759"/>
<accession>A0A1I7RVI3</accession>
<dbReference type="SMR" id="A0A1I7RVI3"/>
<dbReference type="AlphaFoldDB" id="A0A1I7RVI3"/>
<name>A0A1I7RVI3_BURXY</name>
<feature type="transmembrane region" description="Helical" evidence="1">
    <location>
        <begin position="42"/>
        <end position="60"/>
    </location>
</feature>
<dbReference type="Proteomes" id="UP000582659">
    <property type="component" value="Unassembled WGS sequence"/>
</dbReference>
<protein>
    <submittedName>
        <fullName evidence="2">(pine wood nematode) hypothetical protein</fullName>
    </submittedName>
</protein>
<dbReference type="PANTHER" id="PTHR22943:SF248">
    <property type="entry name" value="SEVEN TM RECEPTOR"/>
    <property type="match status" value="1"/>
</dbReference>
<dbReference type="Pfam" id="PF10326">
    <property type="entry name" value="7TM_GPCR_Str"/>
    <property type="match status" value="1"/>
</dbReference>
<dbReference type="Proteomes" id="UP000095284">
    <property type="component" value="Unplaced"/>
</dbReference>
<feature type="transmembrane region" description="Helical" evidence="1">
    <location>
        <begin position="119"/>
        <end position="140"/>
    </location>
</feature>
<keyword evidence="1" id="KW-0472">Membrane</keyword>
<evidence type="ECO:0000313" key="5">
    <source>
        <dbReference type="Proteomes" id="UP000659654"/>
    </source>
</evidence>
<feature type="transmembrane region" description="Helical" evidence="1">
    <location>
        <begin position="81"/>
        <end position="107"/>
    </location>
</feature>
<evidence type="ECO:0000256" key="1">
    <source>
        <dbReference type="SAM" id="Phobius"/>
    </source>
</evidence>
<proteinExistence type="predicted"/>
<dbReference type="Proteomes" id="UP000659654">
    <property type="component" value="Unassembled WGS sequence"/>
</dbReference>
<dbReference type="EMBL" id="CAJFDI010000001">
    <property type="protein sequence ID" value="CAD5208491.1"/>
    <property type="molecule type" value="Genomic_DNA"/>
</dbReference>
<dbReference type="EMBL" id="CAJFCV020000001">
    <property type="protein sequence ID" value="CAG9081709.1"/>
    <property type="molecule type" value="Genomic_DNA"/>
</dbReference>
<evidence type="ECO:0000313" key="3">
    <source>
        <dbReference type="EMBL" id="CAG9081709.1"/>
    </source>
</evidence>
<keyword evidence="1" id="KW-0812">Transmembrane</keyword>
<gene>
    <name evidence="2" type="ORF">BXYJ_LOCUS727</name>
</gene>
<evidence type="ECO:0000313" key="6">
    <source>
        <dbReference type="WBParaSite" id="BXY_0474400.1"/>
    </source>
</evidence>
<dbReference type="WBParaSite" id="BXY_0474400.1">
    <property type="protein sequence ID" value="BXY_0474400.1"/>
    <property type="gene ID" value="BXY_0474400"/>
</dbReference>
<evidence type="ECO:0000313" key="2">
    <source>
        <dbReference type="EMBL" id="CAD5208491.1"/>
    </source>
</evidence>
<dbReference type="PANTHER" id="PTHR22943">
    <property type="entry name" value="7-TRANSMEMBRANE DOMAIN RECEPTOR C.ELEGANS"/>
    <property type="match status" value="1"/>
</dbReference>
<reference evidence="3" key="2">
    <citation type="submission" date="2020-08" db="EMBL/GenBank/DDBJ databases">
        <authorList>
            <person name="Kikuchi T."/>
        </authorList>
    </citation>
    <scope>NUCLEOTIDE SEQUENCE</scope>
    <source>
        <strain evidence="2">Ka4C1</strain>
    </source>
</reference>
<organism evidence="4 6">
    <name type="scientific">Bursaphelenchus xylophilus</name>
    <name type="common">Pinewood nematode worm</name>
    <name type="synonym">Aphelenchoides xylophilus</name>
    <dbReference type="NCBI Taxonomy" id="6326"/>
    <lineage>
        <taxon>Eukaryota</taxon>
        <taxon>Metazoa</taxon>
        <taxon>Ecdysozoa</taxon>
        <taxon>Nematoda</taxon>
        <taxon>Chromadorea</taxon>
        <taxon>Rhabditida</taxon>
        <taxon>Tylenchina</taxon>
        <taxon>Tylenchomorpha</taxon>
        <taxon>Aphelenchoidea</taxon>
        <taxon>Aphelenchoididae</taxon>
        <taxon>Bursaphelenchus</taxon>
    </lineage>
</organism>
<keyword evidence="1" id="KW-1133">Transmembrane helix</keyword>
<keyword evidence="5" id="KW-1185">Reference proteome</keyword>